<dbReference type="RefSeq" id="WP_035343696.1">
    <property type="nucleotide sequence ID" value="NZ_BAUU01000013.1"/>
</dbReference>
<evidence type="ECO:0000313" key="2">
    <source>
        <dbReference type="Proteomes" id="UP000018895"/>
    </source>
</evidence>
<name>W4QGH7_9BACI</name>
<accession>W4QGH7</accession>
<keyword evidence="2" id="KW-1185">Reference proteome</keyword>
<dbReference type="AlphaFoldDB" id="W4QGH7"/>
<proteinExistence type="predicted"/>
<reference evidence="1" key="1">
    <citation type="journal article" date="2014" name="Genome Announc.">
        <title>Draft Genome Sequences of Three Alkaliphilic Bacillus Strains, Bacillus wakoensis JCM 9140T, Bacillus akibai JCM 9157T, and Bacillus hemicellulosilyticus JCM 9152T.</title>
        <authorList>
            <person name="Yuki M."/>
            <person name="Oshima K."/>
            <person name="Suda W."/>
            <person name="Oshida Y."/>
            <person name="Kitamura K."/>
            <person name="Iida T."/>
            <person name="Hattori M."/>
            <person name="Ohkuma M."/>
        </authorList>
    </citation>
    <scope>NUCLEOTIDE SEQUENCE [LARGE SCALE GENOMIC DNA]</scope>
    <source>
        <strain evidence="1">JCM 9152</strain>
    </source>
</reference>
<dbReference type="STRING" id="1236971.JCM9152_2179"/>
<evidence type="ECO:0008006" key="3">
    <source>
        <dbReference type="Google" id="ProtNLM"/>
    </source>
</evidence>
<organism evidence="1 2">
    <name type="scientific">Halalkalibacter hemicellulosilyticusJCM 9152</name>
    <dbReference type="NCBI Taxonomy" id="1236971"/>
    <lineage>
        <taxon>Bacteria</taxon>
        <taxon>Bacillati</taxon>
        <taxon>Bacillota</taxon>
        <taxon>Bacilli</taxon>
        <taxon>Bacillales</taxon>
        <taxon>Bacillaceae</taxon>
        <taxon>Halalkalibacter</taxon>
    </lineage>
</organism>
<dbReference type="Proteomes" id="UP000018895">
    <property type="component" value="Unassembled WGS sequence"/>
</dbReference>
<sequence length="72" mass="7949">MSKRLELQFENEEGRLVTISVDDPIEPVDGELISQSMNQILAEDAIESNGGNLVAIRGARIVERNVTDIELP</sequence>
<dbReference type="Pfam" id="PF11148">
    <property type="entry name" value="DUF2922"/>
    <property type="match status" value="1"/>
</dbReference>
<comment type="caution">
    <text evidence="1">The sequence shown here is derived from an EMBL/GenBank/DDBJ whole genome shotgun (WGS) entry which is preliminary data.</text>
</comment>
<dbReference type="OrthoDB" id="2454247at2"/>
<gene>
    <name evidence="1" type="ORF">JCM9152_2179</name>
</gene>
<protein>
    <recommendedName>
        <fullName evidence="3">DUF2922 domain-containing protein</fullName>
    </recommendedName>
</protein>
<dbReference type="InterPro" id="IPR021321">
    <property type="entry name" value="DUF2922"/>
</dbReference>
<evidence type="ECO:0000313" key="1">
    <source>
        <dbReference type="EMBL" id="GAE30763.1"/>
    </source>
</evidence>
<dbReference type="EMBL" id="BAUU01000013">
    <property type="protein sequence ID" value="GAE30763.1"/>
    <property type="molecule type" value="Genomic_DNA"/>
</dbReference>